<dbReference type="PROSITE" id="PS50082">
    <property type="entry name" value="WD_REPEATS_2"/>
    <property type="match status" value="2"/>
</dbReference>
<evidence type="ECO:0000313" key="4">
    <source>
        <dbReference type="EMBL" id="KAK0502067.1"/>
    </source>
</evidence>
<evidence type="ECO:0000256" key="3">
    <source>
        <dbReference type="PROSITE-ProRule" id="PRU00221"/>
    </source>
</evidence>
<dbReference type="Proteomes" id="UP001175228">
    <property type="component" value="Unassembled WGS sequence"/>
</dbReference>
<feature type="repeat" description="WD" evidence="3">
    <location>
        <begin position="201"/>
        <end position="235"/>
    </location>
</feature>
<accession>A0AA39QFP0</accession>
<keyword evidence="1 3" id="KW-0853">WD repeat</keyword>
<keyword evidence="5" id="KW-1185">Reference proteome</keyword>
<gene>
    <name evidence="4" type="ORF">EDD18DRAFT_1306665</name>
</gene>
<dbReference type="InterPro" id="IPR015943">
    <property type="entry name" value="WD40/YVTN_repeat-like_dom_sf"/>
</dbReference>
<dbReference type="InterPro" id="IPR020472">
    <property type="entry name" value="WD40_PAC1"/>
</dbReference>
<name>A0AA39QFP0_9AGAR</name>
<dbReference type="InterPro" id="IPR001680">
    <property type="entry name" value="WD40_rpt"/>
</dbReference>
<proteinExistence type="predicted"/>
<dbReference type="PRINTS" id="PR00320">
    <property type="entry name" value="GPROTEINBRPT"/>
</dbReference>
<dbReference type="SMART" id="SM00320">
    <property type="entry name" value="WD40"/>
    <property type="match status" value="5"/>
</dbReference>
<reference evidence="4" key="1">
    <citation type="submission" date="2023-06" db="EMBL/GenBank/DDBJ databases">
        <authorList>
            <consortium name="Lawrence Berkeley National Laboratory"/>
            <person name="Ahrendt S."/>
            <person name="Sahu N."/>
            <person name="Indic B."/>
            <person name="Wong-Bajracharya J."/>
            <person name="Merenyi Z."/>
            <person name="Ke H.-M."/>
            <person name="Monk M."/>
            <person name="Kocsube S."/>
            <person name="Drula E."/>
            <person name="Lipzen A."/>
            <person name="Balint B."/>
            <person name="Henrissat B."/>
            <person name="Andreopoulos B."/>
            <person name="Martin F.M."/>
            <person name="Harder C.B."/>
            <person name="Rigling D."/>
            <person name="Ford K.L."/>
            <person name="Foster G.D."/>
            <person name="Pangilinan J."/>
            <person name="Papanicolaou A."/>
            <person name="Barry K."/>
            <person name="LaButti K."/>
            <person name="Viragh M."/>
            <person name="Koriabine M."/>
            <person name="Yan M."/>
            <person name="Riley R."/>
            <person name="Champramary S."/>
            <person name="Plett K.L."/>
            <person name="Tsai I.J."/>
            <person name="Slot J."/>
            <person name="Sipos G."/>
            <person name="Plett J."/>
            <person name="Nagy L.G."/>
            <person name="Grigoriev I.V."/>
        </authorList>
    </citation>
    <scope>NUCLEOTIDE SEQUENCE</scope>
    <source>
        <strain evidence="4">HWK02</strain>
    </source>
</reference>
<dbReference type="Pfam" id="PF00400">
    <property type="entry name" value="WD40"/>
    <property type="match status" value="3"/>
</dbReference>
<evidence type="ECO:0000256" key="1">
    <source>
        <dbReference type="ARBA" id="ARBA00022574"/>
    </source>
</evidence>
<comment type="caution">
    <text evidence="4">The sequence shown here is derived from an EMBL/GenBank/DDBJ whole genome shotgun (WGS) entry which is preliminary data.</text>
</comment>
<dbReference type="EMBL" id="JAUEPU010000005">
    <property type="protein sequence ID" value="KAK0502067.1"/>
    <property type="molecule type" value="Genomic_DNA"/>
</dbReference>
<dbReference type="PANTHER" id="PTHR10971">
    <property type="entry name" value="MRNA EXPORT FACTOR AND BUB3"/>
    <property type="match status" value="1"/>
</dbReference>
<dbReference type="SUPFAM" id="SSF50978">
    <property type="entry name" value="WD40 repeat-like"/>
    <property type="match status" value="1"/>
</dbReference>
<dbReference type="InterPro" id="IPR036322">
    <property type="entry name" value="WD40_repeat_dom_sf"/>
</dbReference>
<evidence type="ECO:0000256" key="2">
    <source>
        <dbReference type="ARBA" id="ARBA00022737"/>
    </source>
</evidence>
<keyword evidence="2" id="KW-0677">Repeat</keyword>
<dbReference type="AlphaFoldDB" id="A0AA39QFP0"/>
<protein>
    <submittedName>
        <fullName evidence="4">WD40-repeat-containing domain protein</fullName>
    </submittedName>
</protein>
<dbReference type="Gene3D" id="2.130.10.10">
    <property type="entry name" value="YVTN repeat-like/Quinoprotein amine dehydrogenase"/>
    <property type="match status" value="1"/>
</dbReference>
<sequence>MPRSQSDPEKIPDMTLPDPPHDYVSTLACSNGTSLLAAGSWDKTVRVWSVMQRDCQYAYTHDGPVLCACWTADGKQLFSGGMDGVGLLSDARTGQVLQSTRHETAIQTANWLEINGLHALLTMEWDKTMKFWDLRTPVPTRLSPLKSTTTVVSCFTKGPVVGYAVGAMDGRTAICSNDFVFRCHSEDKRSDSGGLPVAHAVNDISFHPINGTLATCGSDGTIKLWDKNRRKRLKTLEIYEGPVSRCSFNPDSMVLAYATNRRLSIGSTLAHPNFCTVPSCP</sequence>
<organism evidence="4 5">
    <name type="scientific">Armillaria luteobubalina</name>
    <dbReference type="NCBI Taxonomy" id="153913"/>
    <lineage>
        <taxon>Eukaryota</taxon>
        <taxon>Fungi</taxon>
        <taxon>Dikarya</taxon>
        <taxon>Basidiomycota</taxon>
        <taxon>Agaricomycotina</taxon>
        <taxon>Agaricomycetes</taxon>
        <taxon>Agaricomycetidae</taxon>
        <taxon>Agaricales</taxon>
        <taxon>Marasmiineae</taxon>
        <taxon>Physalacriaceae</taxon>
        <taxon>Armillaria</taxon>
    </lineage>
</organism>
<feature type="repeat" description="WD" evidence="3">
    <location>
        <begin position="24"/>
        <end position="58"/>
    </location>
</feature>
<evidence type="ECO:0000313" key="5">
    <source>
        <dbReference type="Proteomes" id="UP001175228"/>
    </source>
</evidence>